<reference evidence="1 2" key="1">
    <citation type="submission" date="2013-10" db="EMBL/GenBank/DDBJ databases">
        <authorList>
            <consortium name="International Citrus Genome Consortium"/>
            <person name="Jenkins J."/>
            <person name="Schmutz J."/>
            <person name="Prochnik S."/>
            <person name="Rokhsar D."/>
            <person name="Gmitter F."/>
            <person name="Ollitrault P."/>
            <person name="Machado M."/>
            <person name="Talon M."/>
            <person name="Wincker P."/>
            <person name="Jaillon O."/>
            <person name="Morgante M."/>
        </authorList>
    </citation>
    <scope>NUCLEOTIDE SEQUENCE</scope>
    <source>
        <strain evidence="2">cv. Clemenules</strain>
    </source>
</reference>
<dbReference type="SUPFAM" id="SSF48371">
    <property type="entry name" value="ARM repeat"/>
    <property type="match status" value="1"/>
</dbReference>
<dbReference type="eggNOG" id="ENOG502RSMU">
    <property type="taxonomic scope" value="Eukaryota"/>
</dbReference>
<proteinExistence type="predicted"/>
<dbReference type="KEGG" id="cic:CICLE_v10010445mg"/>
<dbReference type="OMA" id="CVEEREP"/>
<dbReference type="Proteomes" id="UP000030687">
    <property type="component" value="Unassembled WGS sequence"/>
</dbReference>
<evidence type="ECO:0000313" key="1">
    <source>
        <dbReference type="EMBL" id="ESR63619.1"/>
    </source>
</evidence>
<dbReference type="EMBL" id="KI535697">
    <property type="protein sequence ID" value="ESR63619.1"/>
    <property type="molecule type" value="Genomic_DNA"/>
</dbReference>
<dbReference type="PANTHER" id="PTHR35834:SF3">
    <property type="entry name" value="ARM REPEAT SUPERFAMILY PROTEIN"/>
    <property type="match status" value="1"/>
</dbReference>
<dbReference type="InterPro" id="IPR011989">
    <property type="entry name" value="ARM-like"/>
</dbReference>
<sequence>MKRVDRGSRALKINARIRFFHASGPVPRVIGSLNCSPIIESNQMDQEHVLKLLESLRKALKDIQSNSFFTSNASSYAPIKFLLEPETKPYSVLFETPCLSKLSQLLCNLKTLIEKLEKIQDHGLKSLVRRQITRHKISQVVKSIEAEIRAYFDRVSVVNLVKTLELEESEEEEKVEVLSEFTKRMLKGFDIDFQDLVLKAKVFSILEKLLCDSNCSKRVREHVALAIDALASFNRNVFVGLVLMGPTIQALVSMGSSSSIRVLFSLINLVRSPLVDEIHSRGLIPKLIELLGSADLSVQVAALDCVCEIAYIGRSEVIEAMLQEGLIGKLMELQRSEHGDNLIKRDQRINGDSDSEVICDREEAGNGPFANCVARFAVQVEVGEGLTSTEKEEVKLEILRRVREASVSEAESGTVVAAVLWGSSP</sequence>
<name>V4WB71_CITCL</name>
<dbReference type="Gene3D" id="1.25.10.10">
    <property type="entry name" value="Leucine-rich Repeat Variant"/>
    <property type="match status" value="1"/>
</dbReference>
<dbReference type="Gramene" id="ESR63619">
    <property type="protein sequence ID" value="ESR63619"/>
    <property type="gene ID" value="CICLE_v10010445mg"/>
</dbReference>
<keyword evidence="2" id="KW-1185">Reference proteome</keyword>
<dbReference type="AlphaFoldDB" id="V4WB71"/>
<dbReference type="PANTHER" id="PTHR35834">
    <property type="entry name" value="ARMADILLO-TYPE FOLD PROTEIN-RELATED"/>
    <property type="match status" value="1"/>
</dbReference>
<dbReference type="InterPro" id="IPR016024">
    <property type="entry name" value="ARM-type_fold"/>
</dbReference>
<accession>V4WB71</accession>
<dbReference type="InParanoid" id="V4WB71"/>
<organism evidence="1 2">
    <name type="scientific">Citrus clementina</name>
    <name type="common">Clementine</name>
    <name type="synonym">Citrus deliciosa x Citrus sinensis</name>
    <dbReference type="NCBI Taxonomy" id="85681"/>
    <lineage>
        <taxon>Eukaryota</taxon>
        <taxon>Viridiplantae</taxon>
        <taxon>Streptophyta</taxon>
        <taxon>Embryophyta</taxon>
        <taxon>Tracheophyta</taxon>
        <taxon>Spermatophyta</taxon>
        <taxon>Magnoliopsida</taxon>
        <taxon>eudicotyledons</taxon>
        <taxon>Gunneridae</taxon>
        <taxon>Pentapetalae</taxon>
        <taxon>rosids</taxon>
        <taxon>malvids</taxon>
        <taxon>Sapindales</taxon>
        <taxon>Rutaceae</taxon>
        <taxon>Aurantioideae</taxon>
        <taxon>Citrus</taxon>
    </lineage>
</organism>
<gene>
    <name evidence="1" type="ORF">CICLE_v10010445mg</name>
</gene>
<protein>
    <submittedName>
        <fullName evidence="1">Uncharacterized protein</fullName>
    </submittedName>
</protein>
<evidence type="ECO:0000313" key="2">
    <source>
        <dbReference type="Proteomes" id="UP000030687"/>
    </source>
</evidence>